<feature type="compositionally biased region" description="Polar residues" evidence="1">
    <location>
        <begin position="38"/>
        <end position="48"/>
    </location>
</feature>
<dbReference type="Proteomes" id="UP000266841">
    <property type="component" value="Unassembled WGS sequence"/>
</dbReference>
<organism evidence="2 3">
    <name type="scientific">Thalassiosira oceanica</name>
    <name type="common">Marine diatom</name>
    <dbReference type="NCBI Taxonomy" id="159749"/>
    <lineage>
        <taxon>Eukaryota</taxon>
        <taxon>Sar</taxon>
        <taxon>Stramenopiles</taxon>
        <taxon>Ochrophyta</taxon>
        <taxon>Bacillariophyta</taxon>
        <taxon>Coscinodiscophyceae</taxon>
        <taxon>Thalassiosirophycidae</taxon>
        <taxon>Thalassiosirales</taxon>
        <taxon>Thalassiosiraceae</taxon>
        <taxon>Thalassiosira</taxon>
    </lineage>
</organism>
<keyword evidence="3" id="KW-1185">Reference proteome</keyword>
<name>K0S7P4_THAOC</name>
<reference evidence="2 3" key="1">
    <citation type="journal article" date="2012" name="Genome Biol.">
        <title>Genome and low-iron response of an oceanic diatom adapted to chronic iron limitation.</title>
        <authorList>
            <person name="Lommer M."/>
            <person name="Specht M."/>
            <person name="Roy A.S."/>
            <person name="Kraemer L."/>
            <person name="Andreson R."/>
            <person name="Gutowska M.A."/>
            <person name="Wolf J."/>
            <person name="Bergner S.V."/>
            <person name="Schilhabel M.B."/>
            <person name="Klostermeier U.C."/>
            <person name="Beiko R.G."/>
            <person name="Rosenstiel P."/>
            <person name="Hippler M."/>
            <person name="Laroche J."/>
        </authorList>
    </citation>
    <scope>NUCLEOTIDE SEQUENCE [LARGE SCALE GENOMIC DNA]</scope>
    <source>
        <strain evidence="2 3">CCMP1005</strain>
    </source>
</reference>
<feature type="compositionally biased region" description="Basic and acidic residues" evidence="1">
    <location>
        <begin position="259"/>
        <end position="269"/>
    </location>
</feature>
<sequence length="538" mass="57947">MTSFGKCLHLPNLSVSDSGAGERGVSLSLSLDGSRLSNPSVPSCTQISRPPPTKALRSSPVGLQGRLGARRPSLLPWAQARSLRSNPKAPPGAAVSRGDREHQGSVSGRRDWAAGPRRVSLRAPQRDGNAPRRQPASSVCRPPGRGSRRIPPGSLVARSPANAGDGIQVPPGTPSRWSSTGAARTIPLSRRTPAVGGWSKWRQAAEPPSLGPTDARDDNIKPSRATHLGGCVLPRHRRRSVSSPDGRRSALPRRAVSGEGRRPANEAKRLPFLRPLSPRRTLPGSGMANPTATGVGKPEIKVEPGAGAAPLDSDLIDRSDEMMELIDRTDAIDEETAAFMKARLADSTRASYISRLTSFIVWILDDTSRHYLLNTTILPLLLDADKSDKSAKTKRGKKSQQRKNLRLAITSLLEGVDKTTALTFPVVLGKLSFMEFARYLATYKKTVTTKKKRSRSDTTVSAGGAKICLSASSYDAACSALAFLFTECGVPKDYNEVTKDLWNQIGLYKKGVRRTGAKQRKKLGLTTSEGKKPLPFKA</sequence>
<evidence type="ECO:0000313" key="3">
    <source>
        <dbReference type="Proteomes" id="UP000266841"/>
    </source>
</evidence>
<feature type="compositionally biased region" description="Low complexity" evidence="1">
    <location>
        <begin position="141"/>
        <end position="154"/>
    </location>
</feature>
<evidence type="ECO:0000256" key="1">
    <source>
        <dbReference type="SAM" id="MobiDB-lite"/>
    </source>
</evidence>
<dbReference type="AlphaFoldDB" id="K0S7P4"/>
<feature type="compositionally biased region" description="Basic and acidic residues" evidence="1">
    <location>
        <begin position="97"/>
        <end position="112"/>
    </location>
</feature>
<protein>
    <submittedName>
        <fullName evidence="2">Uncharacterized protein</fullName>
    </submittedName>
</protein>
<feature type="non-terminal residue" evidence="2">
    <location>
        <position position="538"/>
    </location>
</feature>
<proteinExistence type="predicted"/>
<gene>
    <name evidence="2" type="ORF">THAOC_18281</name>
</gene>
<feature type="region of interest" description="Disordered" evidence="1">
    <location>
        <begin position="519"/>
        <end position="538"/>
    </location>
</feature>
<comment type="caution">
    <text evidence="2">The sequence shown here is derived from an EMBL/GenBank/DDBJ whole genome shotgun (WGS) entry which is preliminary data.</text>
</comment>
<dbReference type="EMBL" id="AGNL01020235">
    <property type="protein sequence ID" value="EJK61265.1"/>
    <property type="molecule type" value="Genomic_DNA"/>
</dbReference>
<feature type="region of interest" description="Disordered" evidence="1">
    <location>
        <begin position="31"/>
        <end position="313"/>
    </location>
</feature>
<accession>K0S7P4</accession>
<evidence type="ECO:0000313" key="2">
    <source>
        <dbReference type="EMBL" id="EJK61265.1"/>
    </source>
</evidence>
<feature type="compositionally biased region" description="Low complexity" evidence="1">
    <location>
        <begin position="270"/>
        <end position="283"/>
    </location>
</feature>